<gene>
    <name evidence="1" type="ORF">SERLA73DRAFT_80862</name>
</gene>
<dbReference type="HOGENOM" id="CLU_2777497_0_0_1"/>
<organism evidence="2">
    <name type="scientific">Serpula lacrymans var. lacrymans (strain S7.3)</name>
    <name type="common">Dry rot fungus</name>
    <dbReference type="NCBI Taxonomy" id="936435"/>
    <lineage>
        <taxon>Eukaryota</taxon>
        <taxon>Fungi</taxon>
        <taxon>Dikarya</taxon>
        <taxon>Basidiomycota</taxon>
        <taxon>Agaricomycotina</taxon>
        <taxon>Agaricomycetes</taxon>
        <taxon>Agaricomycetidae</taxon>
        <taxon>Boletales</taxon>
        <taxon>Coniophorineae</taxon>
        <taxon>Serpulaceae</taxon>
        <taxon>Serpula</taxon>
    </lineage>
</organism>
<name>F8QKE2_SERL3</name>
<dbReference type="AlphaFoldDB" id="F8QKE2"/>
<sequence length="69" mass="7876">MISSLSVIRKLVSKTLAPGSQLQSMPNIHQNLYMQRTVFKKRQENCDGPPDFLAAPDNPNHYYERISAE</sequence>
<reference evidence="2" key="1">
    <citation type="journal article" date="2011" name="Science">
        <title>The plant cell wall-decomposing machinery underlies the functional diversity of forest fungi.</title>
        <authorList>
            <person name="Eastwood D.C."/>
            <person name="Floudas D."/>
            <person name="Binder M."/>
            <person name="Majcherczyk A."/>
            <person name="Schneider P."/>
            <person name="Aerts A."/>
            <person name="Asiegbu F.O."/>
            <person name="Baker S.E."/>
            <person name="Barry K."/>
            <person name="Bendiksby M."/>
            <person name="Blumentritt M."/>
            <person name="Coutinho P.M."/>
            <person name="Cullen D."/>
            <person name="de Vries R.P."/>
            <person name="Gathman A."/>
            <person name="Goodell B."/>
            <person name="Henrissat B."/>
            <person name="Ihrmark K."/>
            <person name="Kauserud H."/>
            <person name="Kohler A."/>
            <person name="LaButti K."/>
            <person name="Lapidus A."/>
            <person name="Lavin J.L."/>
            <person name="Lee Y.-H."/>
            <person name="Lindquist E."/>
            <person name="Lilly W."/>
            <person name="Lucas S."/>
            <person name="Morin E."/>
            <person name="Murat C."/>
            <person name="Oguiza J.A."/>
            <person name="Park J."/>
            <person name="Pisabarro A.G."/>
            <person name="Riley R."/>
            <person name="Rosling A."/>
            <person name="Salamov A."/>
            <person name="Schmidt O."/>
            <person name="Schmutz J."/>
            <person name="Skrede I."/>
            <person name="Stenlid J."/>
            <person name="Wiebenga A."/>
            <person name="Xie X."/>
            <person name="Kuees U."/>
            <person name="Hibbett D.S."/>
            <person name="Hoffmeister D."/>
            <person name="Hoegberg N."/>
            <person name="Martin F."/>
            <person name="Grigoriev I.V."/>
            <person name="Watkinson S.C."/>
        </authorList>
    </citation>
    <scope>NUCLEOTIDE SEQUENCE [LARGE SCALE GENOMIC DNA]</scope>
    <source>
        <strain evidence="2">strain S7.3</strain>
    </source>
</reference>
<dbReference type="InParanoid" id="F8QKE2"/>
<accession>F8QKE2</accession>
<evidence type="ECO:0000313" key="2">
    <source>
        <dbReference type="Proteomes" id="UP000008063"/>
    </source>
</evidence>
<protein>
    <submittedName>
        <fullName evidence="1">Uncharacterized protein</fullName>
    </submittedName>
</protein>
<dbReference type="EMBL" id="GL946101">
    <property type="protein sequence ID" value="EGN91228.1"/>
    <property type="molecule type" value="Genomic_DNA"/>
</dbReference>
<keyword evidence="2" id="KW-1185">Reference proteome</keyword>
<dbReference type="Proteomes" id="UP000008063">
    <property type="component" value="Unassembled WGS sequence"/>
</dbReference>
<proteinExistence type="predicted"/>
<evidence type="ECO:0000313" key="1">
    <source>
        <dbReference type="EMBL" id="EGN91228.1"/>
    </source>
</evidence>